<feature type="transmembrane region" description="Helical" evidence="4">
    <location>
        <begin position="231"/>
        <end position="251"/>
    </location>
</feature>
<evidence type="ECO:0000256" key="4">
    <source>
        <dbReference type="SAM" id="Phobius"/>
    </source>
</evidence>
<feature type="repeat" description="ANK" evidence="3">
    <location>
        <begin position="157"/>
        <end position="189"/>
    </location>
</feature>
<dbReference type="PANTHER" id="PTHR24198">
    <property type="entry name" value="ANKYRIN REPEAT AND PROTEIN KINASE DOMAIN-CONTAINING PROTEIN"/>
    <property type="match status" value="1"/>
</dbReference>
<dbReference type="InterPro" id="IPR036770">
    <property type="entry name" value="Ankyrin_rpt-contain_sf"/>
</dbReference>
<dbReference type="PROSITE" id="PS50297">
    <property type="entry name" value="ANK_REP_REGION"/>
    <property type="match status" value="2"/>
</dbReference>
<keyword evidence="2 3" id="KW-0040">ANK repeat</keyword>
<dbReference type="Pfam" id="PF00023">
    <property type="entry name" value="Ank"/>
    <property type="match status" value="2"/>
</dbReference>
<dbReference type="SMART" id="SM00248">
    <property type="entry name" value="ANK"/>
    <property type="match status" value="3"/>
</dbReference>
<evidence type="ECO:0000256" key="1">
    <source>
        <dbReference type="ARBA" id="ARBA00022737"/>
    </source>
</evidence>
<protein>
    <submittedName>
        <fullName evidence="5">Uncharacterized protein</fullName>
    </submittedName>
</protein>
<sequence length="271" mass="29481">MALRPIRPTAARRSRARRHRPSELLAATRDFGLALSAFFVFPFLPLLLTLLMRAYAFAPGLEAVKPPPLHMAAQTNQVRLVQELLADGVRPDAGKCLDAFGTTALGQLTTKMPYVAWGCAASETPLYAAAAAGQYGAAEALLRGGASVHRGQRRLFEVRTPILAAAEAGDGELVALLLRHGARLSSCRHARLCFDSTARRRSALIRSLVRRLRLRPVVRVGWGFARGIAEFLWGGALAVLFGPFSFLWLLWKPPGDGADVEELARLLPRGL</sequence>
<keyword evidence="4" id="KW-0812">Transmembrane</keyword>
<evidence type="ECO:0000256" key="3">
    <source>
        <dbReference type="PROSITE-ProRule" id="PRU00023"/>
    </source>
</evidence>
<dbReference type="Gene3D" id="1.25.40.20">
    <property type="entry name" value="Ankyrin repeat-containing domain"/>
    <property type="match status" value="1"/>
</dbReference>
<evidence type="ECO:0000313" key="5">
    <source>
        <dbReference type="EMBL" id="CAE0557842.1"/>
    </source>
</evidence>
<feature type="repeat" description="ANK" evidence="3">
    <location>
        <begin position="121"/>
        <end position="153"/>
    </location>
</feature>
<reference evidence="5" key="1">
    <citation type="submission" date="2021-01" db="EMBL/GenBank/DDBJ databases">
        <authorList>
            <person name="Corre E."/>
            <person name="Pelletier E."/>
            <person name="Niang G."/>
            <person name="Scheremetjew M."/>
            <person name="Finn R."/>
            <person name="Kale V."/>
            <person name="Holt S."/>
            <person name="Cochrane G."/>
            <person name="Meng A."/>
            <person name="Brown T."/>
            <person name="Cohen L."/>
        </authorList>
    </citation>
    <scope>NUCLEOTIDE SEQUENCE</scope>
    <source>
        <strain evidence="5">SPMC142</strain>
    </source>
</reference>
<keyword evidence="1" id="KW-0677">Repeat</keyword>
<dbReference type="PANTHER" id="PTHR24198:SF165">
    <property type="entry name" value="ANKYRIN REPEAT-CONTAINING PROTEIN-RELATED"/>
    <property type="match status" value="1"/>
</dbReference>
<accession>A0A7S3SKS5</accession>
<dbReference type="PROSITE" id="PS50088">
    <property type="entry name" value="ANK_REPEAT"/>
    <property type="match status" value="2"/>
</dbReference>
<dbReference type="AlphaFoldDB" id="A0A7S3SKS5"/>
<dbReference type="InterPro" id="IPR002110">
    <property type="entry name" value="Ankyrin_rpt"/>
</dbReference>
<feature type="transmembrane region" description="Helical" evidence="4">
    <location>
        <begin position="31"/>
        <end position="51"/>
    </location>
</feature>
<name>A0A7S3SKS5_9SPIT</name>
<evidence type="ECO:0000256" key="2">
    <source>
        <dbReference type="ARBA" id="ARBA00023043"/>
    </source>
</evidence>
<keyword evidence="4" id="KW-1133">Transmembrane helix</keyword>
<organism evidence="5">
    <name type="scientific">Strombidinopsis acuminata</name>
    <dbReference type="NCBI Taxonomy" id="141414"/>
    <lineage>
        <taxon>Eukaryota</taxon>
        <taxon>Sar</taxon>
        <taxon>Alveolata</taxon>
        <taxon>Ciliophora</taxon>
        <taxon>Intramacronucleata</taxon>
        <taxon>Spirotrichea</taxon>
        <taxon>Choreotrichia</taxon>
        <taxon>Choreotrichida</taxon>
        <taxon>Strombidinopsidae</taxon>
        <taxon>Strombidinopsis</taxon>
    </lineage>
</organism>
<keyword evidence="4" id="KW-0472">Membrane</keyword>
<dbReference type="SUPFAM" id="SSF48403">
    <property type="entry name" value="Ankyrin repeat"/>
    <property type="match status" value="1"/>
</dbReference>
<gene>
    <name evidence="5" type="ORF">SACU0126_LOCUS15533</name>
</gene>
<proteinExistence type="predicted"/>
<dbReference type="EMBL" id="HBIQ01048851">
    <property type="protein sequence ID" value="CAE0557842.1"/>
    <property type="molecule type" value="Transcribed_RNA"/>
</dbReference>